<feature type="compositionally biased region" description="Basic and acidic residues" evidence="3">
    <location>
        <begin position="45"/>
        <end position="62"/>
    </location>
</feature>
<feature type="transmembrane region" description="Helical" evidence="4">
    <location>
        <begin position="1283"/>
        <end position="1308"/>
    </location>
</feature>
<dbReference type="InterPro" id="IPR056884">
    <property type="entry name" value="NPHP3-like_N"/>
</dbReference>
<dbReference type="Gene3D" id="3.40.50.300">
    <property type="entry name" value="P-loop containing nucleotide triphosphate hydrolases"/>
    <property type="match status" value="1"/>
</dbReference>
<protein>
    <recommendedName>
        <fullName evidence="5">Nephrocystin 3-like N-terminal domain-containing protein</fullName>
    </recommendedName>
</protein>
<dbReference type="Gene3D" id="1.25.40.20">
    <property type="entry name" value="Ankyrin repeat-containing domain"/>
    <property type="match status" value="1"/>
</dbReference>
<dbReference type="PANTHER" id="PTHR10039">
    <property type="entry name" value="AMELOGENIN"/>
    <property type="match status" value="1"/>
</dbReference>
<evidence type="ECO:0000259" key="5">
    <source>
        <dbReference type="Pfam" id="PF24883"/>
    </source>
</evidence>
<dbReference type="SUPFAM" id="SSF48403">
    <property type="entry name" value="Ankyrin repeat"/>
    <property type="match status" value="1"/>
</dbReference>
<keyword evidence="2" id="KW-0040">ANK repeat</keyword>
<accession>A0A3D8SD43</accession>
<dbReference type="OrthoDB" id="194358at2759"/>
<evidence type="ECO:0000256" key="1">
    <source>
        <dbReference type="ARBA" id="ARBA00022737"/>
    </source>
</evidence>
<keyword evidence="4" id="KW-1133">Transmembrane helix</keyword>
<dbReference type="PROSITE" id="PS50088">
    <property type="entry name" value="ANK_REPEAT"/>
    <property type="match status" value="2"/>
</dbReference>
<feature type="region of interest" description="Disordered" evidence="3">
    <location>
        <begin position="903"/>
        <end position="934"/>
    </location>
</feature>
<comment type="caution">
    <text evidence="6">The sequence shown here is derived from an EMBL/GenBank/DDBJ whole genome shotgun (WGS) entry which is preliminary data.</text>
</comment>
<dbReference type="InterPro" id="IPR029058">
    <property type="entry name" value="AB_hydrolase_fold"/>
</dbReference>
<dbReference type="SUPFAM" id="SSF52540">
    <property type="entry name" value="P-loop containing nucleoside triphosphate hydrolases"/>
    <property type="match status" value="1"/>
</dbReference>
<keyword evidence="4" id="KW-0812">Transmembrane</keyword>
<keyword evidence="1" id="KW-0677">Repeat</keyword>
<dbReference type="SUPFAM" id="SSF53474">
    <property type="entry name" value="alpha/beta-Hydrolases"/>
    <property type="match status" value="1"/>
</dbReference>
<proteinExistence type="predicted"/>
<feature type="repeat" description="ANK" evidence="2">
    <location>
        <begin position="1161"/>
        <end position="1193"/>
    </location>
</feature>
<feature type="domain" description="Nephrocystin 3-like N-terminal" evidence="5">
    <location>
        <begin position="378"/>
        <end position="558"/>
    </location>
</feature>
<dbReference type="InterPro" id="IPR027417">
    <property type="entry name" value="P-loop_NTPase"/>
</dbReference>
<dbReference type="PROSITE" id="PS50297">
    <property type="entry name" value="ANK_REP_REGION"/>
    <property type="match status" value="2"/>
</dbReference>
<evidence type="ECO:0000256" key="3">
    <source>
        <dbReference type="SAM" id="MobiDB-lite"/>
    </source>
</evidence>
<feature type="region of interest" description="Disordered" evidence="3">
    <location>
        <begin position="40"/>
        <end position="63"/>
    </location>
</feature>
<dbReference type="InterPro" id="IPR036770">
    <property type="entry name" value="Ankyrin_rpt-contain_sf"/>
</dbReference>
<reference evidence="6 7" key="1">
    <citation type="journal article" date="2018" name="IMA Fungus">
        <title>IMA Genome-F 9: Draft genome sequence of Annulohypoxylon stygium, Aspergillus mulundensis, Berkeleyomyces basicola (syn. Thielaviopsis basicola), Ceratocystis smalleyi, two Cercospora beticola strains, Coleophoma cylindrospora, Fusarium fracticaudum, Phialophora cf. hyalina, and Morchella septimelata.</title>
        <authorList>
            <person name="Wingfield B.D."/>
            <person name="Bills G.F."/>
            <person name="Dong Y."/>
            <person name="Huang W."/>
            <person name="Nel W.J."/>
            <person name="Swalarsk-Parry B.S."/>
            <person name="Vaghefi N."/>
            <person name="Wilken P.M."/>
            <person name="An Z."/>
            <person name="de Beer Z.W."/>
            <person name="De Vos L."/>
            <person name="Chen L."/>
            <person name="Duong T.A."/>
            <person name="Gao Y."/>
            <person name="Hammerbacher A."/>
            <person name="Kikkert J.R."/>
            <person name="Li Y."/>
            <person name="Li H."/>
            <person name="Li K."/>
            <person name="Li Q."/>
            <person name="Liu X."/>
            <person name="Ma X."/>
            <person name="Naidoo K."/>
            <person name="Pethybridge S.J."/>
            <person name="Sun J."/>
            <person name="Steenkamp E.T."/>
            <person name="van der Nest M.A."/>
            <person name="van Wyk S."/>
            <person name="Wingfield M.J."/>
            <person name="Xiong C."/>
            <person name="Yue Q."/>
            <person name="Zhang X."/>
        </authorList>
    </citation>
    <scope>NUCLEOTIDE SEQUENCE [LARGE SCALE GENOMIC DNA]</scope>
    <source>
        <strain evidence="6 7">BP6252</strain>
    </source>
</reference>
<dbReference type="PANTHER" id="PTHR10039:SF5">
    <property type="entry name" value="NACHT DOMAIN-CONTAINING PROTEIN"/>
    <property type="match status" value="1"/>
</dbReference>
<keyword evidence="7" id="KW-1185">Reference proteome</keyword>
<feature type="repeat" description="ANK" evidence="2">
    <location>
        <begin position="1194"/>
        <end position="1222"/>
    </location>
</feature>
<organism evidence="6 7">
    <name type="scientific">Coleophoma cylindrospora</name>
    <dbReference type="NCBI Taxonomy" id="1849047"/>
    <lineage>
        <taxon>Eukaryota</taxon>
        <taxon>Fungi</taxon>
        <taxon>Dikarya</taxon>
        <taxon>Ascomycota</taxon>
        <taxon>Pezizomycotina</taxon>
        <taxon>Leotiomycetes</taxon>
        <taxon>Helotiales</taxon>
        <taxon>Dermateaceae</taxon>
        <taxon>Coleophoma</taxon>
    </lineage>
</organism>
<dbReference type="SMART" id="SM00248">
    <property type="entry name" value="ANK"/>
    <property type="match status" value="5"/>
</dbReference>
<feature type="transmembrane region" description="Helical" evidence="4">
    <location>
        <begin position="1320"/>
        <end position="1340"/>
    </location>
</feature>
<evidence type="ECO:0000256" key="2">
    <source>
        <dbReference type="PROSITE-ProRule" id="PRU00023"/>
    </source>
</evidence>
<dbReference type="EMBL" id="PDLM01000002">
    <property type="protein sequence ID" value="RDW84265.1"/>
    <property type="molecule type" value="Genomic_DNA"/>
</dbReference>
<evidence type="ECO:0000256" key="4">
    <source>
        <dbReference type="SAM" id="Phobius"/>
    </source>
</evidence>
<keyword evidence="4" id="KW-0472">Membrane</keyword>
<dbReference type="Gene3D" id="3.40.50.1820">
    <property type="entry name" value="alpha/beta hydrolase"/>
    <property type="match status" value="1"/>
</dbReference>
<dbReference type="Proteomes" id="UP000256645">
    <property type="component" value="Unassembled WGS sequence"/>
</dbReference>
<gene>
    <name evidence="6" type="ORF">BP6252_01855</name>
</gene>
<evidence type="ECO:0000313" key="6">
    <source>
        <dbReference type="EMBL" id="RDW84265.1"/>
    </source>
</evidence>
<dbReference type="Pfam" id="PF12796">
    <property type="entry name" value="Ank_2"/>
    <property type="match status" value="1"/>
</dbReference>
<evidence type="ECO:0000313" key="7">
    <source>
        <dbReference type="Proteomes" id="UP000256645"/>
    </source>
</evidence>
<dbReference type="InterPro" id="IPR002110">
    <property type="entry name" value="Ankyrin_rpt"/>
</dbReference>
<sequence>MSDFTVRDTGLSVIYEPPAATQIADIIFVHGLQGHPRKTWTWTSRHKDGHPTDQSPSKKSDSGRQFWRTRFNKLRNKTAISSLEATAVSNEIRKSTNDVFWPVDLLSKSSVCSRCRMMTWGYKSAVAAKPGSVVNKNNIFGHAKDLFYSLERSIVEGRPIIFVAHSLGGILVKEVLHLSDSSDEPSLKSIVDSTRAVVFLGTPHRGGGGYANLGQLVRTIASVFMVDTNPAVLDSLGLRSSDLERSQLNFATAWRKHAFKVKTFQESLPLTGINVPGTVLNKTVVPAESSTLGDDREHAETLHADHMGMARYESVADSNFVKVQGELERICLSVASEPDEVNQRLQETAQRQIKDIRQSLAFFEMDRRIQAIDPPLDETCLWLKGTKEYNMWLQGDENDTHHGLLWIKGKPGSGKSTLMKHALGDLHPKESVLSSIRAGFFFNARGSVLDQTPSGLFRSLTYQLLPYFPEQLLPIYERFRLKLNHGQEAPFEWHDEELKSYLLSVLTHRQKTDRKIYLFIDGLDECQGDAARDVVLFFRNMTESASCAGVRLHVCISSQTVLKVSMSPYLEVIVEEHNKEDVVRYIRQKLSIVRTAAENVGKENVVTNLESRIIEKSAGIFLWVVLVTDSLLRTWDTGRAFESLTSELDGIPDQLTSLFKRILKRIEPDTSSRLFQWVAFSRRPLKLSEWVEILPFLYDPTEEGLLAWPSSQYATQDLEQLETRIQSVSCGLVEVRDVEMTHEAPLSIVGDEDSVMAGAGSFSQEKVVQFIHDSVRNFFLHGEGSSILKLTETHIYGYGHIYILNCCLTYTGLPEVIQLTTARLELAQRRRKKSAFLTHPAEKDTAISTLVSWKEKLLSHSSHYHEEFPKRQAQARQTMIYQRDDNASVVSFGSSAGNFTSFRFRRGGTSSKQSTRSDDSPSAERPGLFNFNPEPFLPKTVASWLTFRPRRNSIGAEESEPDLTGCLGWISPLDSVATVPARLMSPAESSLAASTRQLAKLPVLLDYVTSYFDSHAIYAEREGASPESLIFRLLNDRCWKRLYLLRDDIEVGTPLLYYAAENDLCSWIRCVFSEHESPTPESLTGGWFGHASIVAAKHGHSNALSLLLEHDPNLKISDTSGRTLLHHVVSSQKPLLLQTIMNCPRVTRSNLAEAMNLGDYFGITPLFIAAARSSGQMVSLCLESGAKVRAKDKQGHTPLHFALARSLPDMEVCRLLLRAGSNPKNKCVHRVSPLHIAEVRKDEGLLELVIQEVPGVDSWWFSWLSWDEWNTWIITLLEYWGKVLMGILDGLVEGLALFLGCLASIYYWVPRDRQGLLENFCFIFLGVLVLGYFTLGVIALCVDGGKPKGQLVLQTELRL</sequence>
<name>A0A3D8SD43_9HELO</name>
<dbReference type="Pfam" id="PF24883">
    <property type="entry name" value="NPHP3_N"/>
    <property type="match status" value="1"/>
</dbReference>